<evidence type="ECO:0000313" key="7">
    <source>
        <dbReference type="EMBL" id="SHI32085.1"/>
    </source>
</evidence>
<name>A0A1M6A6M4_9VIBR</name>
<dbReference type="PANTHER" id="PTHR30086">
    <property type="entry name" value="ARGININE EXPORTER PROTEIN ARGO"/>
    <property type="match status" value="1"/>
</dbReference>
<evidence type="ECO:0000313" key="8">
    <source>
        <dbReference type="Proteomes" id="UP000184608"/>
    </source>
</evidence>
<evidence type="ECO:0000256" key="4">
    <source>
        <dbReference type="ARBA" id="ARBA00022989"/>
    </source>
</evidence>
<comment type="subcellular location">
    <subcellularLocation>
        <location evidence="1">Cell membrane</location>
        <topology evidence="1">Multi-pass membrane protein</topology>
    </subcellularLocation>
</comment>
<feature type="transmembrane region" description="Helical" evidence="6">
    <location>
        <begin position="182"/>
        <end position="199"/>
    </location>
</feature>
<evidence type="ECO:0000256" key="1">
    <source>
        <dbReference type="ARBA" id="ARBA00004651"/>
    </source>
</evidence>
<evidence type="ECO:0000256" key="6">
    <source>
        <dbReference type="SAM" id="Phobius"/>
    </source>
</evidence>
<feature type="transmembrane region" description="Helical" evidence="6">
    <location>
        <begin position="145"/>
        <end position="170"/>
    </location>
</feature>
<dbReference type="GO" id="GO:0033228">
    <property type="term" value="P:cysteine export across plasma membrane"/>
    <property type="evidence" value="ECO:0007669"/>
    <property type="project" value="TreeGrafter"/>
</dbReference>
<evidence type="ECO:0000256" key="5">
    <source>
        <dbReference type="ARBA" id="ARBA00023136"/>
    </source>
</evidence>
<feature type="transmembrane region" description="Helical" evidence="6">
    <location>
        <begin position="47"/>
        <end position="65"/>
    </location>
</feature>
<dbReference type="PANTHER" id="PTHR30086:SF20">
    <property type="entry name" value="ARGININE EXPORTER PROTEIN ARGO-RELATED"/>
    <property type="match status" value="1"/>
</dbReference>
<dbReference type="InterPro" id="IPR001123">
    <property type="entry name" value="LeuE-type"/>
</dbReference>
<protein>
    <submittedName>
        <fullName evidence="7">Cysteine/O-acetylserine efflux protein</fullName>
    </submittedName>
</protein>
<dbReference type="AlphaFoldDB" id="A0A1M6A6M4"/>
<gene>
    <name evidence="7" type="primary">eamB_2</name>
    <name evidence="7" type="ORF">VA7868_03492</name>
</gene>
<keyword evidence="4 6" id="KW-1133">Transmembrane helix</keyword>
<accession>A0A1M6A6M4</accession>
<dbReference type="RefSeq" id="WP_073605099.1">
    <property type="nucleotide sequence ID" value="NZ_FQXZ01000039.1"/>
</dbReference>
<keyword evidence="2" id="KW-1003">Cell membrane</keyword>
<evidence type="ECO:0000256" key="3">
    <source>
        <dbReference type="ARBA" id="ARBA00022692"/>
    </source>
</evidence>
<reference evidence="7 8" key="1">
    <citation type="submission" date="2016-11" db="EMBL/GenBank/DDBJ databases">
        <authorList>
            <person name="Jaros S."/>
            <person name="Januszkiewicz K."/>
            <person name="Wedrychowicz H."/>
        </authorList>
    </citation>
    <scope>NUCLEOTIDE SEQUENCE [LARGE SCALE GENOMIC DNA]</scope>
    <source>
        <strain evidence="7 8">CECT 7868</strain>
    </source>
</reference>
<dbReference type="EMBL" id="FQXZ01000039">
    <property type="protein sequence ID" value="SHI32085.1"/>
    <property type="molecule type" value="Genomic_DNA"/>
</dbReference>
<keyword evidence="8" id="KW-1185">Reference proteome</keyword>
<organism evidence="7 8">
    <name type="scientific">Vibrio aerogenes CECT 7868</name>
    <dbReference type="NCBI Taxonomy" id="1216006"/>
    <lineage>
        <taxon>Bacteria</taxon>
        <taxon>Pseudomonadati</taxon>
        <taxon>Pseudomonadota</taxon>
        <taxon>Gammaproteobacteria</taxon>
        <taxon>Vibrionales</taxon>
        <taxon>Vibrionaceae</taxon>
        <taxon>Vibrio</taxon>
    </lineage>
</organism>
<dbReference type="OrthoDB" id="9812084at2"/>
<dbReference type="Pfam" id="PF01810">
    <property type="entry name" value="LysE"/>
    <property type="match status" value="1"/>
</dbReference>
<dbReference type="GO" id="GO:0015171">
    <property type="term" value="F:amino acid transmembrane transporter activity"/>
    <property type="evidence" value="ECO:0007669"/>
    <property type="project" value="TreeGrafter"/>
</dbReference>
<dbReference type="GO" id="GO:0005886">
    <property type="term" value="C:plasma membrane"/>
    <property type="evidence" value="ECO:0007669"/>
    <property type="project" value="UniProtKB-SubCell"/>
</dbReference>
<dbReference type="STRING" id="1216006.VA7868_03492"/>
<evidence type="ECO:0000256" key="2">
    <source>
        <dbReference type="ARBA" id="ARBA00022475"/>
    </source>
</evidence>
<sequence>MDSSLLAIAPSLMLFCFISTVTPGPNNILLAHSGAQFGIAKTLPHILGIRTGMTLLHLTILSGLGQVFQRWPVAHTICAYIASAYIIYMAVKIAFAKVHSVNNKAKPMGVIQAAAFQVINPKSWASLITASSVFTLNGDLFWPSALLGVVMFNTATIPGTFMWVTIGKLVSGKLQQPEYNRMFNMTMGLLLLTTLPMIFR</sequence>
<dbReference type="Proteomes" id="UP000184608">
    <property type="component" value="Unassembled WGS sequence"/>
</dbReference>
<proteinExistence type="predicted"/>
<keyword evidence="5 6" id="KW-0472">Membrane</keyword>
<keyword evidence="3 6" id="KW-0812">Transmembrane</keyword>
<feature type="transmembrane region" description="Helical" evidence="6">
    <location>
        <begin position="77"/>
        <end position="95"/>
    </location>
</feature>